<gene>
    <name evidence="2" type="ORF">QCA50_017510</name>
</gene>
<organism evidence="2 3">
    <name type="scientific">Cerrena zonata</name>
    <dbReference type="NCBI Taxonomy" id="2478898"/>
    <lineage>
        <taxon>Eukaryota</taxon>
        <taxon>Fungi</taxon>
        <taxon>Dikarya</taxon>
        <taxon>Basidiomycota</taxon>
        <taxon>Agaricomycotina</taxon>
        <taxon>Agaricomycetes</taxon>
        <taxon>Polyporales</taxon>
        <taxon>Cerrenaceae</taxon>
        <taxon>Cerrena</taxon>
    </lineage>
</organism>
<feature type="compositionally biased region" description="Gly residues" evidence="1">
    <location>
        <begin position="210"/>
        <end position="219"/>
    </location>
</feature>
<feature type="compositionally biased region" description="Basic and acidic residues" evidence="1">
    <location>
        <begin position="271"/>
        <end position="284"/>
    </location>
</feature>
<comment type="caution">
    <text evidence="2">The sequence shown here is derived from an EMBL/GenBank/DDBJ whole genome shotgun (WGS) entry which is preliminary data.</text>
</comment>
<name>A0AAW0FQ77_9APHY</name>
<evidence type="ECO:0000256" key="1">
    <source>
        <dbReference type="SAM" id="MobiDB-lite"/>
    </source>
</evidence>
<feature type="compositionally biased region" description="Acidic residues" evidence="1">
    <location>
        <begin position="172"/>
        <end position="189"/>
    </location>
</feature>
<dbReference type="EMBL" id="JASBNA010000059">
    <property type="protein sequence ID" value="KAK7679456.1"/>
    <property type="molecule type" value="Genomic_DNA"/>
</dbReference>
<sequence>MGLLRPVFVGHRHSHARRTREDHKHEDPFGRPPGHGVDHGSDAPKAELKSSDPIHSNEAGIGSSGGLDALDRLGRAGLGNTDEVVRVLSQVAGRQIVLERWLQQRQQQGEDHEQQQEQQEGEMEVEEELELELEVDVDVDTGMGAGETLGGDSKGEEGDMPEEEGPAVSVESDSEEGWGEEGDEDEDGEQPAAGVAVEGQDRHQTIGQGSRQGYGGSLGGLDTVKSVNAHTVGDGGPAILTRKVRNDGPATSSRRQSKPVPVEEHEDEESKDAMETLRKEDEVSKVSNRLYEYTNTRESVRDSGTVH</sequence>
<feature type="region of interest" description="Disordered" evidence="1">
    <location>
        <begin position="1"/>
        <end position="74"/>
    </location>
</feature>
<proteinExistence type="predicted"/>
<keyword evidence="3" id="KW-1185">Reference proteome</keyword>
<reference evidence="2 3" key="1">
    <citation type="submission" date="2022-09" db="EMBL/GenBank/DDBJ databases">
        <authorList>
            <person name="Palmer J.M."/>
        </authorList>
    </citation>
    <scope>NUCLEOTIDE SEQUENCE [LARGE SCALE GENOMIC DNA]</scope>
    <source>
        <strain evidence="2 3">DSM 7382</strain>
    </source>
</reference>
<accession>A0AAW0FQ77</accession>
<evidence type="ECO:0000313" key="2">
    <source>
        <dbReference type="EMBL" id="KAK7679456.1"/>
    </source>
</evidence>
<feature type="region of interest" description="Disordered" evidence="1">
    <location>
        <begin position="104"/>
        <end position="307"/>
    </location>
</feature>
<dbReference type="AlphaFoldDB" id="A0AAW0FQ77"/>
<protein>
    <submittedName>
        <fullName evidence="2">Uncharacterized protein</fullName>
    </submittedName>
</protein>
<dbReference type="Proteomes" id="UP001385951">
    <property type="component" value="Unassembled WGS sequence"/>
</dbReference>
<evidence type="ECO:0000313" key="3">
    <source>
        <dbReference type="Proteomes" id="UP001385951"/>
    </source>
</evidence>
<feature type="compositionally biased region" description="Acidic residues" evidence="1">
    <location>
        <begin position="119"/>
        <end position="139"/>
    </location>
</feature>
<feature type="compositionally biased region" description="Basic and acidic residues" evidence="1">
    <location>
        <begin position="19"/>
        <end position="29"/>
    </location>
</feature>
<feature type="compositionally biased region" description="Basic and acidic residues" evidence="1">
    <location>
        <begin position="36"/>
        <end position="52"/>
    </location>
</feature>